<proteinExistence type="predicted"/>
<organism evidence="2 3">
    <name type="scientific">Mariniblastus fucicola</name>
    <dbReference type="NCBI Taxonomy" id="980251"/>
    <lineage>
        <taxon>Bacteria</taxon>
        <taxon>Pseudomonadati</taxon>
        <taxon>Planctomycetota</taxon>
        <taxon>Planctomycetia</taxon>
        <taxon>Pirellulales</taxon>
        <taxon>Pirellulaceae</taxon>
        <taxon>Mariniblastus</taxon>
    </lineage>
</organism>
<evidence type="ECO:0000256" key="1">
    <source>
        <dbReference type="SAM" id="SignalP"/>
    </source>
</evidence>
<name>A0A5B9PP61_9BACT</name>
<evidence type="ECO:0008006" key="4">
    <source>
        <dbReference type="Google" id="ProtNLM"/>
    </source>
</evidence>
<feature type="signal peptide" evidence="1">
    <location>
        <begin position="1"/>
        <end position="22"/>
    </location>
</feature>
<dbReference type="EMBL" id="CP042912">
    <property type="protein sequence ID" value="QEG24043.1"/>
    <property type="molecule type" value="Genomic_DNA"/>
</dbReference>
<dbReference type="KEGG" id="mff:MFFC18_39540"/>
<gene>
    <name evidence="2" type="ORF">MFFC18_39540</name>
</gene>
<protein>
    <recommendedName>
        <fullName evidence="4">SMP-30/Gluconolaconase/LRE-like region</fullName>
    </recommendedName>
</protein>
<dbReference type="Proteomes" id="UP000322214">
    <property type="component" value="Chromosome"/>
</dbReference>
<dbReference type="OrthoDB" id="839202at2"/>
<dbReference type="STRING" id="980251.GCA_001642875_04146"/>
<dbReference type="SUPFAM" id="SSF75011">
    <property type="entry name" value="3-carboxy-cis,cis-mucoante lactonizing enzyme"/>
    <property type="match status" value="1"/>
</dbReference>
<dbReference type="RefSeq" id="WP_075082406.1">
    <property type="nucleotide sequence ID" value="NZ_CP042912.1"/>
</dbReference>
<sequence length="282" mass="31263" precursor="true">MFVSAKTLSAIFVLASTTIAWSSLVPATPQEKAIEYDRTIAATRRFDAPEAGQAVAVDDQHFYAIANSIIAKYDRETGEKVAVWKSDSERPLRHLNSGIVRDGKLYCANSNFPQWPEASSIEVWDTETMTHIDSHSLGICAEGSLTWIEPIKGGWYAVFANYSKKVNDDPLAKSHRSTQLVRFDERWRRTHGWVFPKSVLDRFDPHSCSGGGFAADGKLYCTGHDFGEVYQLEFPKAGSVLVLTETIGAPITGQGIAFDADLLWGVDRAKRQVVVSKFGLEK</sequence>
<reference evidence="2 3" key="1">
    <citation type="submission" date="2019-08" db="EMBL/GenBank/DDBJ databases">
        <title>Deep-cultivation of Planctomycetes and their phenomic and genomic characterization uncovers novel biology.</title>
        <authorList>
            <person name="Wiegand S."/>
            <person name="Jogler M."/>
            <person name="Boedeker C."/>
            <person name="Pinto D."/>
            <person name="Vollmers J."/>
            <person name="Rivas-Marin E."/>
            <person name="Kohn T."/>
            <person name="Peeters S.H."/>
            <person name="Heuer A."/>
            <person name="Rast P."/>
            <person name="Oberbeckmann S."/>
            <person name="Bunk B."/>
            <person name="Jeske O."/>
            <person name="Meyerdierks A."/>
            <person name="Storesund J.E."/>
            <person name="Kallscheuer N."/>
            <person name="Luecker S."/>
            <person name="Lage O.M."/>
            <person name="Pohl T."/>
            <person name="Merkel B.J."/>
            <person name="Hornburger P."/>
            <person name="Mueller R.-W."/>
            <person name="Bruemmer F."/>
            <person name="Labrenz M."/>
            <person name="Spormann A.M."/>
            <person name="Op den Camp H."/>
            <person name="Overmann J."/>
            <person name="Amann R."/>
            <person name="Jetten M.S.M."/>
            <person name="Mascher T."/>
            <person name="Medema M.H."/>
            <person name="Devos D.P."/>
            <person name="Kaster A.-K."/>
            <person name="Ovreas L."/>
            <person name="Rohde M."/>
            <person name="Galperin M.Y."/>
            <person name="Jogler C."/>
        </authorList>
    </citation>
    <scope>NUCLEOTIDE SEQUENCE [LARGE SCALE GENOMIC DNA]</scope>
    <source>
        <strain evidence="2 3">FC18</strain>
    </source>
</reference>
<feature type="chain" id="PRO_5022806583" description="SMP-30/Gluconolaconase/LRE-like region" evidence="1">
    <location>
        <begin position="23"/>
        <end position="282"/>
    </location>
</feature>
<evidence type="ECO:0000313" key="3">
    <source>
        <dbReference type="Proteomes" id="UP000322214"/>
    </source>
</evidence>
<evidence type="ECO:0000313" key="2">
    <source>
        <dbReference type="EMBL" id="QEG24043.1"/>
    </source>
</evidence>
<keyword evidence="3" id="KW-1185">Reference proteome</keyword>
<accession>A0A5B9PP61</accession>
<keyword evidence="1" id="KW-0732">Signal</keyword>
<dbReference type="AlphaFoldDB" id="A0A5B9PP61"/>